<evidence type="ECO:0000259" key="2">
    <source>
        <dbReference type="Pfam" id="PF09004"/>
    </source>
</evidence>
<comment type="caution">
    <text evidence="3">The sequence shown here is derived from an EMBL/GenBank/DDBJ whole genome shotgun (WGS) entry which is preliminary data.</text>
</comment>
<evidence type="ECO:0000313" key="3">
    <source>
        <dbReference type="EMBL" id="KAK0147910.1"/>
    </source>
</evidence>
<feature type="domain" description="Alkylated DNA repair protein AlkB homologue 8 N-terminal" evidence="2">
    <location>
        <begin position="98"/>
        <end position="139"/>
    </location>
</feature>
<feature type="transmembrane region" description="Helical" evidence="1">
    <location>
        <begin position="131"/>
        <end position="154"/>
    </location>
</feature>
<evidence type="ECO:0000313" key="4">
    <source>
        <dbReference type="Proteomes" id="UP001174136"/>
    </source>
</evidence>
<protein>
    <recommendedName>
        <fullName evidence="2">Alkylated DNA repair protein AlkB homologue 8 N-terminal domain-containing protein</fullName>
    </recommendedName>
</protein>
<dbReference type="EMBL" id="JAOPHQ010002277">
    <property type="protein sequence ID" value="KAK0147910.1"/>
    <property type="molecule type" value="Genomic_DNA"/>
</dbReference>
<accession>A0AA47MXB4</accession>
<dbReference type="Pfam" id="PF09004">
    <property type="entry name" value="ALKBH8_N"/>
    <property type="match status" value="1"/>
</dbReference>
<dbReference type="AlphaFoldDB" id="A0AA47MXB4"/>
<feature type="transmembrane region" description="Helical" evidence="1">
    <location>
        <begin position="235"/>
        <end position="254"/>
    </location>
</feature>
<dbReference type="Proteomes" id="UP001174136">
    <property type="component" value="Unassembled WGS sequence"/>
</dbReference>
<dbReference type="GO" id="GO:0008168">
    <property type="term" value="F:methyltransferase activity"/>
    <property type="evidence" value="ECO:0007669"/>
    <property type="project" value="InterPro"/>
</dbReference>
<dbReference type="InterPro" id="IPR015095">
    <property type="entry name" value="AlkB_hom8_N"/>
</dbReference>
<name>A0AA47MXB4_MERPO</name>
<dbReference type="GO" id="GO:0016706">
    <property type="term" value="F:2-oxoglutarate-dependent dioxygenase activity"/>
    <property type="evidence" value="ECO:0007669"/>
    <property type="project" value="InterPro"/>
</dbReference>
<gene>
    <name evidence="3" type="ORF">N1851_012371</name>
</gene>
<keyword evidence="1" id="KW-0472">Membrane</keyword>
<evidence type="ECO:0000256" key="1">
    <source>
        <dbReference type="SAM" id="Phobius"/>
    </source>
</evidence>
<keyword evidence="4" id="KW-1185">Reference proteome</keyword>
<reference evidence="3" key="1">
    <citation type="journal article" date="2023" name="Front. Mar. Sci.">
        <title>A new Merluccius polli reference genome to investigate the effects of global change in West African waters.</title>
        <authorList>
            <person name="Mateo J.L."/>
            <person name="Blanco-Fernandez C."/>
            <person name="Garcia-Vazquez E."/>
            <person name="Machado-Schiaffino G."/>
        </authorList>
    </citation>
    <scope>NUCLEOTIDE SEQUENCE</scope>
    <source>
        <strain evidence="3">C29</strain>
        <tissue evidence="3">Fin</tissue>
    </source>
</reference>
<sequence length="257" mass="29930">MDYLTSRPQYVRVHDTKSEIITTNIGAPQGYITNNDHAAYQSEVDSFVSWCDDAHLILHIDKTKELIFDFKRKKIGQPVEVVPSYEYLGVHLDNKLDWKENSRVTFKKAQSRLFFLRKLRAFDMGRPILNIFYHGILESVLFYAVVCWGGSITVEDRNRFNKMIRKAGSIIGSCPNSVEEILDKRVMRKMRSVLSRDDHSLHNIFNKSGRSQRLLLLRCSTERFRRSFVPTAIRLFNKSCYVVTYAVVVTYALVYDL</sequence>
<proteinExistence type="predicted"/>
<keyword evidence="1" id="KW-1133">Transmembrane helix</keyword>
<organism evidence="3 4">
    <name type="scientific">Merluccius polli</name>
    <name type="common">Benguela hake</name>
    <name type="synonym">Merluccius cadenati</name>
    <dbReference type="NCBI Taxonomy" id="89951"/>
    <lineage>
        <taxon>Eukaryota</taxon>
        <taxon>Metazoa</taxon>
        <taxon>Chordata</taxon>
        <taxon>Craniata</taxon>
        <taxon>Vertebrata</taxon>
        <taxon>Euteleostomi</taxon>
        <taxon>Actinopterygii</taxon>
        <taxon>Neopterygii</taxon>
        <taxon>Teleostei</taxon>
        <taxon>Neoteleostei</taxon>
        <taxon>Acanthomorphata</taxon>
        <taxon>Zeiogadaria</taxon>
        <taxon>Gadariae</taxon>
        <taxon>Gadiformes</taxon>
        <taxon>Gadoidei</taxon>
        <taxon>Merlucciidae</taxon>
        <taxon>Merluccius</taxon>
    </lineage>
</organism>
<keyword evidence="1" id="KW-0812">Transmembrane</keyword>